<feature type="transmembrane region" description="Helical" evidence="2">
    <location>
        <begin position="45"/>
        <end position="70"/>
    </location>
</feature>
<feature type="region of interest" description="Disordered" evidence="1">
    <location>
        <begin position="457"/>
        <end position="522"/>
    </location>
</feature>
<proteinExistence type="predicted"/>
<sequence>MNPPRNTLVRWTGNRTGSVPAVRSEPRAEAGEPGFGALTPERARVLLLVAARPATFALTLIIALVLITLLASGSGMAGASGAMAASWLAAHQVPLVIGKTTLGLLPLLPTALLLWLAFRECAHAVRADSTRADIGWVVGAAVGGPLVVTAVCSAVAEDASAVVALQPPNTLVAFAWVGGLHLLAAGAGIATTMRGRLLALAPVPDWALAGAVGAWRTMLRLLACAAAVTVVSLLAHWSVIGETYDGAGNAWGVIGLTLLSLAYLPNVVVGSLGVLMGATVGFGDASVGLFSVVGGPVPALPVVAAVPTGPAAVWWAALLVIPAAVGVLGGVDAARTSDDRITAPWATLTSAGIATVVLVLLAALAGGELGEFGRVGVHLPIFAVACVGWLAVAGYVGLVCARWFLVPAGTAYMGAGDYDDDRYAGDRYDDEHYGYDDYDDHYADDDYDDVRAHDDHYDDDLRADDDHHNYDDRYDEDDALDAELVDDEPAVTASPPRAQEADIVDAEVVESDQEPDPAPGRR</sequence>
<feature type="transmembrane region" description="Helical" evidence="2">
    <location>
        <begin position="343"/>
        <end position="365"/>
    </location>
</feature>
<feature type="region of interest" description="Disordered" evidence="1">
    <location>
        <begin position="1"/>
        <end position="34"/>
    </location>
</feature>
<accession>A0A366D3B1</accession>
<evidence type="ECO:0000313" key="3">
    <source>
        <dbReference type="EMBL" id="RBO84560.1"/>
    </source>
</evidence>
<dbReference type="Proteomes" id="UP000252586">
    <property type="component" value="Unassembled WGS sequence"/>
</dbReference>
<feature type="transmembrane region" description="Helical" evidence="2">
    <location>
        <begin position="103"/>
        <end position="122"/>
    </location>
</feature>
<dbReference type="RefSeq" id="WP_067510711.1">
    <property type="nucleotide sequence ID" value="NZ_QNRE01000016.1"/>
</dbReference>
<protein>
    <submittedName>
        <fullName evidence="3">Uncharacterized protein</fullName>
    </submittedName>
</protein>
<dbReference type="InterPro" id="IPR045931">
    <property type="entry name" value="DUF6350"/>
</dbReference>
<feature type="compositionally biased region" description="Basic and acidic residues" evidence="1">
    <location>
        <begin position="457"/>
        <end position="472"/>
    </location>
</feature>
<feature type="transmembrane region" description="Helical" evidence="2">
    <location>
        <begin position="287"/>
        <end position="306"/>
    </location>
</feature>
<keyword evidence="2" id="KW-0472">Membrane</keyword>
<feature type="transmembrane region" description="Helical" evidence="2">
    <location>
        <begin position="312"/>
        <end position="331"/>
    </location>
</feature>
<evidence type="ECO:0000256" key="1">
    <source>
        <dbReference type="SAM" id="MobiDB-lite"/>
    </source>
</evidence>
<dbReference type="STRING" id="1210090.GCA_001613185_03924"/>
<comment type="caution">
    <text evidence="3">The sequence shown here is derived from an EMBL/GenBank/DDBJ whole genome shotgun (WGS) entry which is preliminary data.</text>
</comment>
<reference evidence="3 4" key="1">
    <citation type="submission" date="2018-06" db="EMBL/GenBank/DDBJ databases">
        <title>Genomic Encyclopedia of Type Strains, Phase IV (KMG-IV): sequencing the most valuable type-strain genomes for metagenomic binning, comparative biology and taxonomic classification.</title>
        <authorList>
            <person name="Goeker M."/>
        </authorList>
    </citation>
    <scope>NUCLEOTIDE SEQUENCE [LARGE SCALE GENOMIC DNA]</scope>
    <source>
        <strain evidence="3 4">DSM 44599</strain>
    </source>
</reference>
<evidence type="ECO:0000313" key="4">
    <source>
        <dbReference type="Proteomes" id="UP000252586"/>
    </source>
</evidence>
<dbReference type="EMBL" id="QNRE01000016">
    <property type="protein sequence ID" value="RBO84560.1"/>
    <property type="molecule type" value="Genomic_DNA"/>
</dbReference>
<feature type="transmembrane region" description="Helical" evidence="2">
    <location>
        <begin position="221"/>
        <end position="239"/>
    </location>
</feature>
<feature type="compositionally biased region" description="Acidic residues" evidence="1">
    <location>
        <begin position="473"/>
        <end position="489"/>
    </location>
</feature>
<feature type="transmembrane region" description="Helical" evidence="2">
    <location>
        <begin position="251"/>
        <end position="275"/>
    </location>
</feature>
<keyword evidence="4" id="KW-1185">Reference proteome</keyword>
<dbReference type="AlphaFoldDB" id="A0A366D3B1"/>
<feature type="compositionally biased region" description="Acidic residues" evidence="1">
    <location>
        <begin position="502"/>
        <end position="515"/>
    </location>
</feature>
<keyword evidence="2" id="KW-0812">Transmembrane</keyword>
<feature type="transmembrane region" description="Helical" evidence="2">
    <location>
        <begin position="134"/>
        <end position="156"/>
    </location>
</feature>
<name>A0A366D3B1_9NOCA</name>
<keyword evidence="2" id="KW-1133">Transmembrane helix</keyword>
<gene>
    <name evidence="3" type="ORF">DFR74_116121</name>
</gene>
<dbReference type="Pfam" id="PF19877">
    <property type="entry name" value="DUF6350"/>
    <property type="match status" value="1"/>
</dbReference>
<feature type="transmembrane region" description="Helical" evidence="2">
    <location>
        <begin position="171"/>
        <end position="190"/>
    </location>
</feature>
<organism evidence="3 4">
    <name type="scientific">Nocardia puris</name>
    <dbReference type="NCBI Taxonomy" id="208602"/>
    <lineage>
        <taxon>Bacteria</taxon>
        <taxon>Bacillati</taxon>
        <taxon>Actinomycetota</taxon>
        <taxon>Actinomycetes</taxon>
        <taxon>Mycobacteriales</taxon>
        <taxon>Nocardiaceae</taxon>
        <taxon>Nocardia</taxon>
    </lineage>
</organism>
<evidence type="ECO:0000256" key="2">
    <source>
        <dbReference type="SAM" id="Phobius"/>
    </source>
</evidence>
<feature type="transmembrane region" description="Helical" evidence="2">
    <location>
        <begin position="377"/>
        <end position="405"/>
    </location>
</feature>